<proteinExistence type="inferred from homology"/>
<dbReference type="InterPro" id="IPR036259">
    <property type="entry name" value="MFS_trans_sf"/>
</dbReference>
<dbReference type="SUPFAM" id="SSF103473">
    <property type="entry name" value="MFS general substrate transporter"/>
    <property type="match status" value="1"/>
</dbReference>
<feature type="transmembrane region" description="Helical" evidence="8">
    <location>
        <begin position="56"/>
        <end position="78"/>
    </location>
</feature>
<dbReference type="GO" id="GO:0008643">
    <property type="term" value="P:carbohydrate transport"/>
    <property type="evidence" value="ECO:0007669"/>
    <property type="project" value="InterPro"/>
</dbReference>
<comment type="subcellular location">
    <subcellularLocation>
        <location evidence="1">Cell membrane</location>
        <topology evidence="1">Multi-pass membrane protein</topology>
    </subcellularLocation>
</comment>
<evidence type="ECO:0000256" key="6">
    <source>
        <dbReference type="ARBA" id="ARBA00022989"/>
    </source>
</evidence>
<keyword evidence="6 8" id="KW-1133">Transmembrane helix</keyword>
<feature type="transmembrane region" description="Helical" evidence="8">
    <location>
        <begin position="340"/>
        <end position="361"/>
    </location>
</feature>
<evidence type="ECO:0000256" key="8">
    <source>
        <dbReference type="SAM" id="Phobius"/>
    </source>
</evidence>
<feature type="transmembrane region" description="Helical" evidence="8">
    <location>
        <begin position="99"/>
        <end position="118"/>
    </location>
</feature>
<evidence type="ECO:0000256" key="5">
    <source>
        <dbReference type="ARBA" id="ARBA00022692"/>
    </source>
</evidence>
<name>A0A501XHU6_9SPHN</name>
<dbReference type="PANTHER" id="PTHR11328:SF24">
    <property type="entry name" value="MAJOR FACILITATOR SUPERFAMILY (MFS) PROFILE DOMAIN-CONTAINING PROTEIN"/>
    <property type="match status" value="1"/>
</dbReference>
<comment type="similarity">
    <text evidence="2">Belongs to the sodium:galactoside symporter (TC 2.A.2) family.</text>
</comment>
<keyword evidence="5 8" id="KW-0812">Transmembrane</keyword>
<keyword evidence="10" id="KW-1185">Reference proteome</keyword>
<dbReference type="InterPro" id="IPR018043">
    <property type="entry name" value="Na/Gal_symport_CS"/>
</dbReference>
<feature type="transmembrane region" description="Helical" evidence="8">
    <location>
        <begin position="31"/>
        <end position="50"/>
    </location>
</feature>
<keyword evidence="7 8" id="KW-0472">Membrane</keyword>
<evidence type="ECO:0000256" key="7">
    <source>
        <dbReference type="ARBA" id="ARBA00023136"/>
    </source>
</evidence>
<evidence type="ECO:0000256" key="1">
    <source>
        <dbReference type="ARBA" id="ARBA00004651"/>
    </source>
</evidence>
<dbReference type="Pfam" id="PF13347">
    <property type="entry name" value="MFS_2"/>
    <property type="match status" value="1"/>
</dbReference>
<feature type="transmembrane region" description="Helical" evidence="8">
    <location>
        <begin position="202"/>
        <end position="221"/>
    </location>
</feature>
<comment type="caution">
    <text evidence="9">The sequence shown here is derived from an EMBL/GenBank/DDBJ whole genome shotgun (WGS) entry which is preliminary data.</text>
</comment>
<feature type="transmembrane region" description="Helical" evidence="8">
    <location>
        <begin position="165"/>
        <end position="190"/>
    </location>
</feature>
<dbReference type="InterPro" id="IPR039672">
    <property type="entry name" value="MFS_2"/>
</dbReference>
<dbReference type="GO" id="GO:0015293">
    <property type="term" value="F:symporter activity"/>
    <property type="evidence" value="ECO:0007669"/>
    <property type="project" value="InterPro"/>
</dbReference>
<feature type="transmembrane region" description="Helical" evidence="8">
    <location>
        <begin position="314"/>
        <end position="334"/>
    </location>
</feature>
<keyword evidence="3" id="KW-0813">Transport</keyword>
<feature type="transmembrane region" description="Helical" evidence="8">
    <location>
        <begin position="130"/>
        <end position="153"/>
    </location>
</feature>
<feature type="transmembrane region" description="Helical" evidence="8">
    <location>
        <begin position="434"/>
        <end position="454"/>
    </location>
</feature>
<dbReference type="GO" id="GO:0005886">
    <property type="term" value="C:plasma membrane"/>
    <property type="evidence" value="ECO:0007669"/>
    <property type="project" value="UniProtKB-SubCell"/>
</dbReference>
<dbReference type="GO" id="GO:0006814">
    <property type="term" value="P:sodium ion transport"/>
    <property type="evidence" value="ECO:0007669"/>
    <property type="project" value="InterPro"/>
</dbReference>
<feature type="transmembrane region" description="Helical" evidence="8">
    <location>
        <begin position="396"/>
        <end position="414"/>
    </location>
</feature>
<feature type="transmembrane region" description="Helical" evidence="8">
    <location>
        <begin position="283"/>
        <end position="302"/>
    </location>
</feature>
<protein>
    <submittedName>
        <fullName evidence="9">MFS transporter</fullName>
    </submittedName>
</protein>
<feature type="transmembrane region" description="Helical" evidence="8">
    <location>
        <begin position="250"/>
        <end position="271"/>
    </location>
</feature>
<dbReference type="Proteomes" id="UP000319897">
    <property type="component" value="Unassembled WGS sequence"/>
</dbReference>
<evidence type="ECO:0000256" key="4">
    <source>
        <dbReference type="ARBA" id="ARBA00022475"/>
    </source>
</evidence>
<dbReference type="PANTHER" id="PTHR11328">
    <property type="entry name" value="MAJOR FACILITATOR SUPERFAMILY DOMAIN-CONTAINING PROTEIN"/>
    <property type="match status" value="1"/>
</dbReference>
<dbReference type="AlphaFoldDB" id="A0A501XHU6"/>
<accession>A0A501XHU6</accession>
<dbReference type="OrthoDB" id="9764596at2"/>
<evidence type="ECO:0000313" key="10">
    <source>
        <dbReference type="Proteomes" id="UP000319897"/>
    </source>
</evidence>
<sequence>MALASAPRFRQEAAPEVRGEDTGLRVRLKHLLAWCGPGIPVAALGVPLVIYLPPHYAGTLGLPLTTVGLIFAIVRMVDIPFDPLLGALMDRTRSRIGQFRPWLLGGALLLSLGTWLMFMAEPGVGAIRTAVALFILYLGYSSIQLAQVSWGAWLSADYGERARIFGFWTASNVLGNLSVLFIPPLLLVLLPGSTATQGIHAIGWFILALIPITIAIAVSTVPEGEAPAPTHGFSARAALAVLSDGRMKRLLLADLLLSILPGITGALFLFYFTRARGYPLETASQILLCYFVAGLVAAPLWIKLAQRKGKHRAGLLAALWLGIAPLSLLLIAPGNPLADAIAIAIGGLPYAAPPFLLRAMLADLNDAQQLDARESGTPAGETTGLSFALLTATQKLGYAIPVGLTYPLLSLIGFDPLPDAANSPQTLANLQLLFLAPPVILGLAAAALLARWPISADRHAEIRARLTNG</sequence>
<dbReference type="EMBL" id="VFSU01000028">
    <property type="protein sequence ID" value="TPE60110.1"/>
    <property type="molecule type" value="Genomic_DNA"/>
</dbReference>
<evidence type="ECO:0000256" key="3">
    <source>
        <dbReference type="ARBA" id="ARBA00022448"/>
    </source>
</evidence>
<reference evidence="9 10" key="1">
    <citation type="submission" date="2019-06" db="EMBL/GenBank/DDBJ databases">
        <authorList>
            <person name="Lee I."/>
            <person name="Jang G.I."/>
            <person name="Hwang C.Y."/>
        </authorList>
    </citation>
    <scope>NUCLEOTIDE SEQUENCE [LARGE SCALE GENOMIC DNA]</scope>
    <source>
        <strain evidence="9 10">PAMC 28131</strain>
    </source>
</reference>
<evidence type="ECO:0000313" key="9">
    <source>
        <dbReference type="EMBL" id="TPE60110.1"/>
    </source>
</evidence>
<keyword evidence="4" id="KW-1003">Cell membrane</keyword>
<gene>
    <name evidence="9" type="ORF">FJQ54_11905</name>
</gene>
<evidence type="ECO:0000256" key="2">
    <source>
        <dbReference type="ARBA" id="ARBA00009617"/>
    </source>
</evidence>
<organism evidence="9 10">
    <name type="scientific">Sandaracinobacter neustonicus</name>
    <dbReference type="NCBI Taxonomy" id="1715348"/>
    <lineage>
        <taxon>Bacteria</taxon>
        <taxon>Pseudomonadati</taxon>
        <taxon>Pseudomonadota</taxon>
        <taxon>Alphaproteobacteria</taxon>
        <taxon>Sphingomonadales</taxon>
        <taxon>Sphingosinicellaceae</taxon>
        <taxon>Sandaracinobacter</taxon>
    </lineage>
</organism>
<dbReference type="Gene3D" id="1.20.1250.20">
    <property type="entry name" value="MFS general substrate transporter like domains"/>
    <property type="match status" value="2"/>
</dbReference>
<dbReference type="PROSITE" id="PS00872">
    <property type="entry name" value="NA_GALACTOSIDE_SYMP"/>
    <property type="match status" value="1"/>
</dbReference>